<feature type="region of interest" description="Disordered" evidence="2">
    <location>
        <begin position="511"/>
        <end position="696"/>
    </location>
</feature>
<proteinExistence type="predicted"/>
<evidence type="ECO:0000256" key="1">
    <source>
        <dbReference type="SAM" id="Coils"/>
    </source>
</evidence>
<keyword evidence="4" id="KW-1185">Reference proteome</keyword>
<feature type="compositionally biased region" description="Basic and acidic residues" evidence="2">
    <location>
        <begin position="561"/>
        <end position="572"/>
    </location>
</feature>
<evidence type="ECO:0000313" key="3">
    <source>
        <dbReference type="EMBL" id="KAF2117200.1"/>
    </source>
</evidence>
<keyword evidence="1" id="KW-0175">Coiled coil</keyword>
<dbReference type="Proteomes" id="UP000799770">
    <property type="component" value="Unassembled WGS sequence"/>
</dbReference>
<reference evidence="3" key="1">
    <citation type="journal article" date="2020" name="Stud. Mycol.">
        <title>101 Dothideomycetes genomes: a test case for predicting lifestyles and emergence of pathogens.</title>
        <authorList>
            <person name="Haridas S."/>
            <person name="Albert R."/>
            <person name="Binder M."/>
            <person name="Bloem J."/>
            <person name="Labutti K."/>
            <person name="Salamov A."/>
            <person name="Andreopoulos B."/>
            <person name="Baker S."/>
            <person name="Barry K."/>
            <person name="Bills G."/>
            <person name="Bluhm B."/>
            <person name="Cannon C."/>
            <person name="Castanera R."/>
            <person name="Culley D."/>
            <person name="Daum C."/>
            <person name="Ezra D."/>
            <person name="Gonzalez J."/>
            <person name="Henrissat B."/>
            <person name="Kuo A."/>
            <person name="Liang C."/>
            <person name="Lipzen A."/>
            <person name="Lutzoni F."/>
            <person name="Magnuson J."/>
            <person name="Mondo S."/>
            <person name="Nolan M."/>
            <person name="Ohm R."/>
            <person name="Pangilinan J."/>
            <person name="Park H.-J."/>
            <person name="Ramirez L."/>
            <person name="Alfaro M."/>
            <person name="Sun H."/>
            <person name="Tritt A."/>
            <person name="Yoshinaga Y."/>
            <person name="Zwiers L.-H."/>
            <person name="Turgeon B."/>
            <person name="Goodwin S."/>
            <person name="Spatafora J."/>
            <person name="Crous P."/>
            <person name="Grigoriev I."/>
        </authorList>
    </citation>
    <scope>NUCLEOTIDE SEQUENCE</scope>
    <source>
        <strain evidence="3">CBS 627.86</strain>
    </source>
</reference>
<feature type="region of interest" description="Disordered" evidence="2">
    <location>
        <begin position="710"/>
        <end position="747"/>
    </location>
</feature>
<feature type="region of interest" description="Disordered" evidence="2">
    <location>
        <begin position="346"/>
        <end position="382"/>
    </location>
</feature>
<feature type="region of interest" description="Disordered" evidence="2">
    <location>
        <begin position="107"/>
        <end position="146"/>
    </location>
</feature>
<feature type="region of interest" description="Disordered" evidence="2">
    <location>
        <begin position="777"/>
        <end position="817"/>
    </location>
</feature>
<sequence length="902" mass="101414">MSESRKRSGDELAPESPKRKRRDRDVETACGTTAEAGDDFNSNDQRDEAVVTVYQQESEKAETQKHADIENCQQHDGTAKPLPVACATSLMATPVGPSLSTKLAATQVESDKEHACHSRSSRQFGDRDDRNTDPHQDLKGTVDSTPPVTKPLNKCVDWHLVGSPTDEELFTAQASRMVEVFDGSKVVPAMLMSNHLIQSFRDCAILGSEFENSQAQLAFQYRKEQKRLVDARSRLWGIRAEAEALTLKAFESRQRPDEVQLAERYRLLREEKKALDEEKKGEAEIAELQQKIHNCGTHWNDALKKCYPHFARVLLDSGLVASLSPHPVHAEKRQHDAGMLVPETEHKNADPAQLGKAPQTKDDNGRNARPANAPPNEVESEKYRAARELRAKRIASVLISEAYKSGYDKGERLYVSRHANRLNADLRGEFAQYHLVELRKRTQNITQAVEAARKTEEDAKKTGWLKDGPFHRGFESELEVPSNLNADVQGPKVGVNRERIMEWAGNIGKVEKPPRSQSIMEEVATSGQKEPAGEISITGHSESESGLRMIIARRNLNSDSRVNHETPRKKSSSDPGLAYTSCRNDAPMPSEEGSSPTESQEVNGKDDVRLVSREVQPEKEHSPRKRDRVAATLIKPLKKMGWKTPLIDPPSQSTRSKKKKSKEIADIQTQKPVDNPANGMEDGLVRPGGQKLSDRIMGTLSCGDMAGTLIKPNERVSTSDTANEIAQKGPYENGPAEKKRLGAEGGKTSQATKFVGTYWIKDKIRKFRRVNDFDLEDSKPTKRKHADDEQVDDRASKRSRDDDNDNTPEARTEARLKQEMELLRMNKERRKEVLLDCWEDVAPLWSDERQIIDEYAEKWRKGRREKCLRTGYRSDKIAEKKAETSRGTLSPQLREGLAIQEV</sequence>
<dbReference type="AlphaFoldDB" id="A0A6A5ZCJ0"/>
<feature type="compositionally biased region" description="Basic and acidic residues" evidence="2">
    <location>
        <begin position="603"/>
        <end position="621"/>
    </location>
</feature>
<feature type="compositionally biased region" description="Basic and acidic residues" evidence="2">
    <location>
        <begin position="808"/>
        <end position="817"/>
    </location>
</feature>
<organism evidence="3 4">
    <name type="scientific">Lophiotrema nucula</name>
    <dbReference type="NCBI Taxonomy" id="690887"/>
    <lineage>
        <taxon>Eukaryota</taxon>
        <taxon>Fungi</taxon>
        <taxon>Dikarya</taxon>
        <taxon>Ascomycota</taxon>
        <taxon>Pezizomycotina</taxon>
        <taxon>Dothideomycetes</taxon>
        <taxon>Pleosporomycetidae</taxon>
        <taxon>Pleosporales</taxon>
        <taxon>Lophiotremataceae</taxon>
        <taxon>Lophiotrema</taxon>
    </lineage>
</organism>
<feature type="compositionally biased region" description="Basic and acidic residues" evidence="2">
    <location>
        <begin position="124"/>
        <end position="140"/>
    </location>
</feature>
<protein>
    <submittedName>
        <fullName evidence="3">Uncharacterized protein</fullName>
    </submittedName>
</protein>
<dbReference type="EMBL" id="ML977319">
    <property type="protein sequence ID" value="KAF2117200.1"/>
    <property type="molecule type" value="Genomic_DNA"/>
</dbReference>
<evidence type="ECO:0000313" key="4">
    <source>
        <dbReference type="Proteomes" id="UP000799770"/>
    </source>
</evidence>
<feature type="compositionally biased region" description="Polar residues" evidence="2">
    <location>
        <begin position="715"/>
        <end position="724"/>
    </location>
</feature>
<feature type="compositionally biased region" description="Basic and acidic residues" evidence="2">
    <location>
        <begin position="1"/>
        <end position="10"/>
    </location>
</feature>
<feature type="region of interest" description="Disordered" evidence="2">
    <location>
        <begin position="1"/>
        <end position="47"/>
    </location>
</feature>
<feature type="coiled-coil region" evidence="1">
    <location>
        <begin position="258"/>
        <end position="291"/>
    </location>
</feature>
<feature type="compositionally biased region" description="Polar residues" evidence="2">
    <location>
        <begin position="592"/>
        <end position="602"/>
    </location>
</feature>
<name>A0A6A5ZCJ0_9PLEO</name>
<feature type="compositionally biased region" description="Basic and acidic residues" evidence="2">
    <location>
        <begin position="777"/>
        <end position="801"/>
    </location>
</feature>
<gene>
    <name evidence="3" type="ORF">BDV96DRAFT_598126</name>
</gene>
<accession>A0A6A5ZCJ0</accession>
<evidence type="ECO:0000256" key="2">
    <source>
        <dbReference type="SAM" id="MobiDB-lite"/>
    </source>
</evidence>